<dbReference type="EMBL" id="FN543104">
    <property type="protein sequence ID" value="CBA28249.1"/>
    <property type="molecule type" value="Genomic_DNA"/>
</dbReference>
<proteinExistence type="predicted"/>
<name>C9Y931_CURXX</name>
<protein>
    <submittedName>
        <fullName evidence="1">Uncharacterized protein</fullName>
    </submittedName>
</protein>
<reference evidence="1" key="1">
    <citation type="journal article" date="2010" name="Nature">
        <title>The dynamic genome of Hydra.</title>
        <authorList>
            <person name="Chapman J.A."/>
            <person name="Kirkness E.F."/>
            <person name="Simakov O."/>
            <person name="Hampson S.E."/>
            <person name="Mitros T."/>
            <person name="Weinmaier T."/>
            <person name="Rattei T."/>
            <person name="Balasubramanian P.G."/>
            <person name="Borman J."/>
            <person name="Busam D."/>
            <person name="Disbennett K."/>
            <person name="Pfannkoch C."/>
            <person name="Sumin N."/>
            <person name="Sutton G."/>
            <person name="Viswanathan L."/>
            <person name="Walenz B."/>
            <person name="Goodstein D.M."/>
            <person name="Hellsten U."/>
            <person name="Kawashima T."/>
            <person name="Prochnik S.E."/>
            <person name="Putnam N.H."/>
            <person name="Shu S."/>
            <person name="Blumberg B."/>
            <person name="Dana C.E."/>
            <person name="Gee L."/>
            <person name="Kibler D.F."/>
            <person name="Law L."/>
            <person name="Lindgens D."/>
            <person name="Martinez D.E."/>
            <person name="Peng J."/>
            <person name="Wigge P.A."/>
            <person name="Bertulat B."/>
            <person name="Guder C."/>
            <person name="Nakamura Y."/>
            <person name="Ozbek S."/>
            <person name="Watanabe H."/>
            <person name="Khalturin K."/>
            <person name="Hemmrich G."/>
            <person name="Franke A."/>
            <person name="Augustin R."/>
            <person name="Fraune S."/>
            <person name="Hayakawa E."/>
            <person name="Hayakawa S."/>
            <person name="Hirose M."/>
            <person name="Hwang J."/>
            <person name="Ikeo K."/>
            <person name="Nishimiya-Fujisawa C."/>
            <person name="Ogura A."/>
            <person name="Takahashi T."/>
            <person name="Steinmetz P.R."/>
            <person name="Zhang X."/>
            <person name="Aufschnaiter R."/>
            <person name="Eder M.K."/>
            <person name="Gorny A.K."/>
            <person name="Salvenmoser W."/>
            <person name="Heimberg A.M."/>
            <person name="Wheeler B.M."/>
            <person name="Peterson K.J."/>
            <person name="Boettger A."/>
            <person name="Tischler P."/>
            <person name="Wolf A."/>
            <person name="Gojobori T."/>
            <person name="Remington K.A."/>
            <person name="Strausberg R.L."/>
            <person name="Venter J."/>
            <person name="Technau U."/>
            <person name="Hobmayer B."/>
            <person name="Bosch T.C."/>
            <person name="Holstein T.W."/>
            <person name="Fujisawa T."/>
            <person name="Bode H.R."/>
            <person name="David C.N."/>
            <person name="Rokhsar D.S."/>
            <person name="Steele R.E."/>
        </authorList>
    </citation>
    <scope>NUCLEOTIDE SEQUENCE</scope>
</reference>
<organism evidence="1">
    <name type="scientific">Curvibacter symbiont subsp. Hydra magnipapillata</name>
    <dbReference type="NCBI Taxonomy" id="667019"/>
    <lineage>
        <taxon>Bacteria</taxon>
        <taxon>Pseudomonadati</taxon>
        <taxon>Pseudomonadota</taxon>
        <taxon>Betaproteobacteria</taxon>
        <taxon>Burkholderiales</taxon>
        <taxon>Comamonadaceae</taxon>
        <taxon>Curvibacter</taxon>
    </lineage>
</organism>
<evidence type="ECO:0000313" key="1">
    <source>
        <dbReference type="EMBL" id="CBA28249.1"/>
    </source>
</evidence>
<dbReference type="AlphaFoldDB" id="C9Y931"/>
<gene>
    <name evidence="1" type="ORF">Csp_A06320</name>
</gene>
<sequence>MEAFRFVGLEQWLLEMPQDTRAKYLEGFATAQFNGPRL</sequence>
<accession>C9Y931</accession>